<dbReference type="Pfam" id="PF02361">
    <property type="entry name" value="CbiQ"/>
    <property type="match status" value="1"/>
</dbReference>
<evidence type="ECO:0000256" key="5">
    <source>
        <dbReference type="SAM" id="Phobius"/>
    </source>
</evidence>
<dbReference type="CDD" id="cd16914">
    <property type="entry name" value="EcfT"/>
    <property type="match status" value="1"/>
</dbReference>
<keyword evidence="7" id="KW-1185">Reference proteome</keyword>
<comment type="caution">
    <text evidence="6">The sequence shown here is derived from an EMBL/GenBank/DDBJ whole genome shotgun (WGS) entry which is preliminary data.</text>
</comment>
<evidence type="ECO:0000256" key="4">
    <source>
        <dbReference type="ARBA" id="ARBA00023136"/>
    </source>
</evidence>
<comment type="subcellular location">
    <subcellularLocation>
        <location evidence="1">Membrane</location>
        <topology evidence="1">Multi-pass membrane protein</topology>
    </subcellularLocation>
</comment>
<feature type="transmembrane region" description="Helical" evidence="5">
    <location>
        <begin position="34"/>
        <end position="51"/>
    </location>
</feature>
<accession>A0ABN1KLG8</accession>
<keyword evidence="4 5" id="KW-0472">Membrane</keyword>
<evidence type="ECO:0000256" key="3">
    <source>
        <dbReference type="ARBA" id="ARBA00022989"/>
    </source>
</evidence>
<dbReference type="Proteomes" id="UP001501047">
    <property type="component" value="Unassembled WGS sequence"/>
</dbReference>
<dbReference type="InterPro" id="IPR003339">
    <property type="entry name" value="ABC/ECF_trnsptr_transmembrane"/>
</dbReference>
<name>A0ABN1KLG8_CLOSU</name>
<dbReference type="RefSeq" id="WP_343824840.1">
    <property type="nucleotide sequence ID" value="NZ_BAAACI010000002.1"/>
</dbReference>
<keyword evidence="3 5" id="KW-1133">Transmembrane helix</keyword>
<keyword evidence="2 5" id="KW-0812">Transmembrane</keyword>
<organism evidence="6 7">
    <name type="scientific">Clostridium subterminale</name>
    <dbReference type="NCBI Taxonomy" id="1550"/>
    <lineage>
        <taxon>Bacteria</taxon>
        <taxon>Bacillati</taxon>
        <taxon>Bacillota</taxon>
        <taxon>Clostridia</taxon>
        <taxon>Eubacteriales</taxon>
        <taxon>Clostridiaceae</taxon>
        <taxon>Clostridium</taxon>
    </lineage>
</organism>
<dbReference type="PANTHER" id="PTHR33514">
    <property type="entry name" value="PROTEIN ABCI12, CHLOROPLASTIC"/>
    <property type="match status" value="1"/>
</dbReference>
<proteinExistence type="predicted"/>
<sequence length="294" mass="33856">MSFKIRKFDFHVLTYIILFLSLIIIIFSNDNPAVVFSLYFYIFSLFIYSGNTYKLKKVLVYFIPFAIFIILLNMIFVTQGSMVLLQIGSKKFTLEALIYALTMALKLFAVASLFISFEFIIDSDRAISYFSSKMPKSTLTLVIAFKLVPGLRDRLNKLKEIYTIRGVDFNKKSSREMTKSYVPVLSILLENSMESSFDIGEAAFVRGFLSNERSTYDRQKFRKKDISIMVLSGVLLIVYIFAQYKGAVDFKIYDGISLVNIFNYGTTSIFVIILAITLLILKYSREKDNGIYRD</sequence>
<gene>
    <name evidence="6" type="ORF">GCM10008908_13180</name>
</gene>
<evidence type="ECO:0000256" key="2">
    <source>
        <dbReference type="ARBA" id="ARBA00022692"/>
    </source>
</evidence>
<feature type="transmembrane region" description="Helical" evidence="5">
    <location>
        <begin position="58"/>
        <end position="76"/>
    </location>
</feature>
<evidence type="ECO:0000313" key="6">
    <source>
        <dbReference type="EMBL" id="GAA0770431.1"/>
    </source>
</evidence>
<evidence type="ECO:0008006" key="8">
    <source>
        <dbReference type="Google" id="ProtNLM"/>
    </source>
</evidence>
<feature type="transmembrane region" description="Helical" evidence="5">
    <location>
        <begin position="226"/>
        <end position="242"/>
    </location>
</feature>
<feature type="transmembrane region" description="Helical" evidence="5">
    <location>
        <begin position="96"/>
        <end position="121"/>
    </location>
</feature>
<protein>
    <recommendedName>
        <fullName evidence="8">Energy-coupling factor transporter transmembrane protein EcfT</fullName>
    </recommendedName>
</protein>
<evidence type="ECO:0000313" key="7">
    <source>
        <dbReference type="Proteomes" id="UP001501047"/>
    </source>
</evidence>
<dbReference type="EMBL" id="BAAACI010000002">
    <property type="protein sequence ID" value="GAA0770431.1"/>
    <property type="molecule type" value="Genomic_DNA"/>
</dbReference>
<feature type="transmembrane region" description="Helical" evidence="5">
    <location>
        <begin position="262"/>
        <end position="281"/>
    </location>
</feature>
<reference evidence="6 7" key="1">
    <citation type="journal article" date="2019" name="Int. J. Syst. Evol. Microbiol.">
        <title>The Global Catalogue of Microorganisms (GCM) 10K type strain sequencing project: providing services to taxonomists for standard genome sequencing and annotation.</title>
        <authorList>
            <consortium name="The Broad Institute Genomics Platform"/>
            <consortium name="The Broad Institute Genome Sequencing Center for Infectious Disease"/>
            <person name="Wu L."/>
            <person name="Ma J."/>
        </authorList>
    </citation>
    <scope>NUCLEOTIDE SEQUENCE [LARGE SCALE GENOMIC DNA]</scope>
    <source>
        <strain evidence="6 7">JCM 1417</strain>
    </source>
</reference>
<dbReference type="PANTHER" id="PTHR33514:SF1">
    <property type="entry name" value="ABC TRANSPORTER PERMEASE"/>
    <property type="match status" value="1"/>
</dbReference>
<feature type="transmembrane region" description="Helical" evidence="5">
    <location>
        <begin position="12"/>
        <end position="28"/>
    </location>
</feature>
<evidence type="ECO:0000256" key="1">
    <source>
        <dbReference type="ARBA" id="ARBA00004141"/>
    </source>
</evidence>